<evidence type="ECO:0000313" key="7">
    <source>
        <dbReference type="Proteomes" id="UP000193200"/>
    </source>
</evidence>
<dbReference type="Pfam" id="PF00126">
    <property type="entry name" value="HTH_1"/>
    <property type="match status" value="1"/>
</dbReference>
<dbReference type="Gene3D" id="3.40.190.10">
    <property type="entry name" value="Periplasmic binding protein-like II"/>
    <property type="match status" value="2"/>
</dbReference>
<accession>A0A1Y5SWX4</accession>
<evidence type="ECO:0000256" key="2">
    <source>
        <dbReference type="ARBA" id="ARBA00023015"/>
    </source>
</evidence>
<dbReference type="PANTHER" id="PTHR30579:SF7">
    <property type="entry name" value="HTH-TYPE TRANSCRIPTIONAL REGULATOR LRHA-RELATED"/>
    <property type="match status" value="1"/>
</dbReference>
<dbReference type="SUPFAM" id="SSF53850">
    <property type="entry name" value="Periplasmic binding protein-like II"/>
    <property type="match status" value="1"/>
</dbReference>
<dbReference type="InParanoid" id="A0A1Y5SWX4"/>
<dbReference type="FunFam" id="1.10.10.10:FF:000001">
    <property type="entry name" value="LysR family transcriptional regulator"/>
    <property type="match status" value="1"/>
</dbReference>
<gene>
    <name evidence="6" type="primary">gcvA_4</name>
    <name evidence="6" type="ORF">OCH7691_02018</name>
</gene>
<evidence type="ECO:0000259" key="5">
    <source>
        <dbReference type="PROSITE" id="PS50931"/>
    </source>
</evidence>
<protein>
    <submittedName>
        <fullName evidence="6">Glycine cleavage system transcriptional activator</fullName>
    </submittedName>
</protein>
<feature type="domain" description="HTH lysR-type" evidence="5">
    <location>
        <begin position="1"/>
        <end position="58"/>
    </location>
</feature>
<comment type="similarity">
    <text evidence="1">Belongs to the LysR transcriptional regulatory family.</text>
</comment>
<name>A0A1Y5SWX4_9PROT</name>
<dbReference type="InterPro" id="IPR036388">
    <property type="entry name" value="WH-like_DNA-bd_sf"/>
</dbReference>
<keyword evidence="3" id="KW-0238">DNA-binding</keyword>
<reference evidence="6 7" key="1">
    <citation type="submission" date="2017-03" db="EMBL/GenBank/DDBJ databases">
        <authorList>
            <person name="Afonso C.L."/>
            <person name="Miller P.J."/>
            <person name="Scott M.A."/>
            <person name="Spackman E."/>
            <person name="Goraichik I."/>
            <person name="Dimitrov K.M."/>
            <person name="Suarez D.L."/>
            <person name="Swayne D.E."/>
        </authorList>
    </citation>
    <scope>NUCLEOTIDE SEQUENCE [LARGE SCALE GENOMIC DNA]</scope>
    <source>
        <strain evidence="6 7">CECT 7691</strain>
    </source>
</reference>
<keyword evidence="7" id="KW-1185">Reference proteome</keyword>
<proteinExistence type="inferred from homology"/>
<dbReference type="Proteomes" id="UP000193200">
    <property type="component" value="Unassembled WGS sequence"/>
</dbReference>
<dbReference type="GO" id="GO:0003677">
    <property type="term" value="F:DNA binding"/>
    <property type="evidence" value="ECO:0007669"/>
    <property type="project" value="UniProtKB-KW"/>
</dbReference>
<sequence>MDLDLLRTFVAICDTKSFTAAARQVGRTQSAVSLQMKRLEGSLGRPLFQRGSPGVVLTEHGVMLGPNARRILAAVSETLASFDRATVEGVFVIGMPDDYAPRVLVPTLQAFGALFPLASVDIVIDESRALVKRLAEGSVDLAFVTEDEGPMSGGPTAFVDEMVWVTSRSGDVHLRDPLPIAVWDDDQDSYASHMRTRLEELARPYRIVVLARSMTGLRGAVGSGLAASAMMRSSVTGEMRELTERDGFPPLARLSVRLEKAHMKKSAAVDALEQALLAAVAGDAAERAEG</sequence>
<evidence type="ECO:0000256" key="4">
    <source>
        <dbReference type="ARBA" id="ARBA00023163"/>
    </source>
</evidence>
<dbReference type="PRINTS" id="PR00039">
    <property type="entry name" value="HTHLYSR"/>
</dbReference>
<keyword evidence="2" id="KW-0805">Transcription regulation</keyword>
<organism evidence="6 7">
    <name type="scientific">Oceanibacterium hippocampi</name>
    <dbReference type="NCBI Taxonomy" id="745714"/>
    <lineage>
        <taxon>Bacteria</taxon>
        <taxon>Pseudomonadati</taxon>
        <taxon>Pseudomonadota</taxon>
        <taxon>Alphaproteobacteria</taxon>
        <taxon>Sneathiellales</taxon>
        <taxon>Sneathiellaceae</taxon>
        <taxon>Oceanibacterium</taxon>
    </lineage>
</organism>
<dbReference type="InterPro" id="IPR050176">
    <property type="entry name" value="LTTR"/>
</dbReference>
<dbReference type="Pfam" id="PF03466">
    <property type="entry name" value="LysR_substrate"/>
    <property type="match status" value="1"/>
</dbReference>
<dbReference type="PANTHER" id="PTHR30579">
    <property type="entry name" value="TRANSCRIPTIONAL REGULATOR"/>
    <property type="match status" value="1"/>
</dbReference>
<dbReference type="GO" id="GO:0003700">
    <property type="term" value="F:DNA-binding transcription factor activity"/>
    <property type="evidence" value="ECO:0007669"/>
    <property type="project" value="InterPro"/>
</dbReference>
<dbReference type="FunCoup" id="A0A1Y5SWX4">
    <property type="interactions" value="53"/>
</dbReference>
<dbReference type="EMBL" id="FWFR01000001">
    <property type="protein sequence ID" value="SLN46973.1"/>
    <property type="molecule type" value="Genomic_DNA"/>
</dbReference>
<dbReference type="PROSITE" id="PS50931">
    <property type="entry name" value="HTH_LYSR"/>
    <property type="match status" value="1"/>
</dbReference>
<dbReference type="RefSeq" id="WP_176244989.1">
    <property type="nucleotide sequence ID" value="NZ_FWFR01000001.1"/>
</dbReference>
<evidence type="ECO:0000313" key="6">
    <source>
        <dbReference type="EMBL" id="SLN46973.1"/>
    </source>
</evidence>
<evidence type="ECO:0000256" key="3">
    <source>
        <dbReference type="ARBA" id="ARBA00023125"/>
    </source>
</evidence>
<dbReference type="InterPro" id="IPR000847">
    <property type="entry name" value="LysR_HTH_N"/>
</dbReference>
<dbReference type="InterPro" id="IPR005119">
    <property type="entry name" value="LysR_subst-bd"/>
</dbReference>
<evidence type="ECO:0000256" key="1">
    <source>
        <dbReference type="ARBA" id="ARBA00009437"/>
    </source>
</evidence>
<dbReference type="SUPFAM" id="SSF46785">
    <property type="entry name" value="Winged helix' DNA-binding domain"/>
    <property type="match status" value="1"/>
</dbReference>
<dbReference type="AlphaFoldDB" id="A0A1Y5SWX4"/>
<dbReference type="Gene3D" id="1.10.10.10">
    <property type="entry name" value="Winged helix-like DNA-binding domain superfamily/Winged helix DNA-binding domain"/>
    <property type="match status" value="1"/>
</dbReference>
<dbReference type="InterPro" id="IPR036390">
    <property type="entry name" value="WH_DNA-bd_sf"/>
</dbReference>
<keyword evidence="4" id="KW-0804">Transcription</keyword>